<feature type="compositionally biased region" description="Basic and acidic residues" evidence="9">
    <location>
        <begin position="118"/>
        <end position="136"/>
    </location>
</feature>
<keyword evidence="8" id="KW-0472">Membrane</keyword>
<dbReference type="OrthoDB" id="10262892at2759"/>
<dbReference type="Gene3D" id="1.10.287.110">
    <property type="entry name" value="DnaJ domain"/>
    <property type="match status" value="1"/>
</dbReference>
<dbReference type="InterPro" id="IPR036869">
    <property type="entry name" value="J_dom_sf"/>
</dbReference>
<keyword evidence="4" id="KW-0999">Mitochondrion inner membrane</keyword>
<evidence type="ECO:0000256" key="5">
    <source>
        <dbReference type="ARBA" id="ARBA00022927"/>
    </source>
</evidence>
<dbReference type="GeneID" id="117646738"/>
<dbReference type="InterPro" id="IPR005341">
    <property type="entry name" value="Tim16"/>
</dbReference>
<organism evidence="11">
    <name type="scientific">Thrips palmi</name>
    <name type="common">Melon thrips</name>
    <dbReference type="NCBI Taxonomy" id="161013"/>
    <lineage>
        <taxon>Eukaryota</taxon>
        <taxon>Metazoa</taxon>
        <taxon>Ecdysozoa</taxon>
        <taxon>Arthropoda</taxon>
        <taxon>Hexapoda</taxon>
        <taxon>Insecta</taxon>
        <taxon>Pterygota</taxon>
        <taxon>Neoptera</taxon>
        <taxon>Paraneoptera</taxon>
        <taxon>Thysanoptera</taxon>
        <taxon>Terebrantia</taxon>
        <taxon>Thripoidea</taxon>
        <taxon>Thripidae</taxon>
        <taxon>Thrips</taxon>
    </lineage>
</organism>
<dbReference type="KEGG" id="tpal:117646738"/>
<dbReference type="RefSeq" id="XP_034243782.1">
    <property type="nucleotide sequence ID" value="XM_034387891.1"/>
</dbReference>
<comment type="subcellular location">
    <subcellularLocation>
        <location evidence="1">Mitochondrion inner membrane</location>
        <topology evidence="1">Peripheral membrane protein</topology>
        <orientation evidence="1">Matrix side</orientation>
    </subcellularLocation>
</comment>
<evidence type="ECO:0000256" key="3">
    <source>
        <dbReference type="ARBA" id="ARBA00022448"/>
    </source>
</evidence>
<evidence type="ECO:0000256" key="8">
    <source>
        <dbReference type="ARBA" id="ARBA00023136"/>
    </source>
</evidence>
<sequence length="136" mass="14456">MAKYLVQIIVVGATAVGRAFTRALKQEIAASQQAAQRAGGGKAGSESAATSAKTGITIEEAKQILNVKDLDPKAIQENYDFLFKINDKAKGGSFYLQSKVFRAKERLDAELQIKGTKPPKDGAESRSPDDKSPGGS</sequence>
<proteinExistence type="inferred from homology"/>
<evidence type="ECO:0000256" key="6">
    <source>
        <dbReference type="ARBA" id="ARBA00023010"/>
    </source>
</evidence>
<keyword evidence="5" id="KW-0653">Protein transport</keyword>
<keyword evidence="10" id="KW-1185">Reference proteome</keyword>
<dbReference type="PANTHER" id="PTHR12388:SF0">
    <property type="entry name" value="MITOCHONDRIAL IMPORT INNER MEMBRANE TRANSLOCASE SUBUNIT TIM16"/>
    <property type="match status" value="1"/>
</dbReference>
<dbReference type="FunFam" id="1.10.287.110:FF:000006">
    <property type="entry name" value="Import inner membrane translocase subunit TIM16"/>
    <property type="match status" value="1"/>
</dbReference>
<evidence type="ECO:0000313" key="11">
    <source>
        <dbReference type="RefSeq" id="XP_034243782.1"/>
    </source>
</evidence>
<evidence type="ECO:0000313" key="10">
    <source>
        <dbReference type="Proteomes" id="UP000515158"/>
    </source>
</evidence>
<dbReference type="GO" id="GO:0005744">
    <property type="term" value="C:TIM23 mitochondrial import inner membrane translocase complex"/>
    <property type="evidence" value="ECO:0007669"/>
    <property type="project" value="InterPro"/>
</dbReference>
<evidence type="ECO:0000256" key="1">
    <source>
        <dbReference type="ARBA" id="ARBA00004443"/>
    </source>
</evidence>
<dbReference type="Proteomes" id="UP000515158">
    <property type="component" value="Unplaced"/>
</dbReference>
<protein>
    <submittedName>
        <fullName evidence="11">Mitochondrial import inner membrane translocase subunit tim16-B</fullName>
    </submittedName>
</protein>
<dbReference type="Pfam" id="PF03656">
    <property type="entry name" value="Pam16"/>
    <property type="match status" value="1"/>
</dbReference>
<evidence type="ECO:0000256" key="4">
    <source>
        <dbReference type="ARBA" id="ARBA00022792"/>
    </source>
</evidence>
<keyword evidence="3" id="KW-0813">Transport</keyword>
<dbReference type="InParanoid" id="A0A6P8Z9Q5"/>
<dbReference type="AlphaFoldDB" id="A0A6P8Z9Q5"/>
<dbReference type="PANTHER" id="PTHR12388">
    <property type="entry name" value="MITOCHONDRIA ASSOCIATED GRANULOCYTE MACROPHAGE CSF SIGNALING MOLECULE"/>
    <property type="match status" value="1"/>
</dbReference>
<evidence type="ECO:0000256" key="9">
    <source>
        <dbReference type="SAM" id="MobiDB-lite"/>
    </source>
</evidence>
<accession>A0A6P8Z9Q5</accession>
<dbReference type="CTD" id="41937"/>
<dbReference type="GO" id="GO:0030150">
    <property type="term" value="P:protein import into mitochondrial matrix"/>
    <property type="evidence" value="ECO:0007669"/>
    <property type="project" value="InterPro"/>
</dbReference>
<evidence type="ECO:0000256" key="2">
    <source>
        <dbReference type="ARBA" id="ARBA00008817"/>
    </source>
</evidence>
<keyword evidence="7" id="KW-0496">Mitochondrion</keyword>
<name>A0A6P8Z9Q5_THRPL</name>
<evidence type="ECO:0000256" key="7">
    <source>
        <dbReference type="ARBA" id="ARBA00023128"/>
    </source>
</evidence>
<gene>
    <name evidence="11" type="primary">LOC117646738</name>
</gene>
<feature type="region of interest" description="Disordered" evidence="9">
    <location>
        <begin position="110"/>
        <end position="136"/>
    </location>
</feature>
<keyword evidence="6" id="KW-0811">Translocation</keyword>
<comment type="similarity">
    <text evidence="2">Belongs to the TIM16/PAM16 family.</text>
</comment>
<reference evidence="11" key="1">
    <citation type="submission" date="2025-08" db="UniProtKB">
        <authorList>
            <consortium name="RefSeq"/>
        </authorList>
    </citation>
    <scope>IDENTIFICATION</scope>
    <source>
        <tissue evidence="11">Total insect</tissue>
    </source>
</reference>
<dbReference type="FunCoup" id="A0A6P8Z9Q5">
    <property type="interactions" value="675"/>
</dbReference>